<gene>
    <name evidence="2" type="ORF">N303_11688</name>
</gene>
<organism evidence="2 3">
    <name type="scientific">Cuculus canorus</name>
    <name type="common">Common cuckoo</name>
    <dbReference type="NCBI Taxonomy" id="55661"/>
    <lineage>
        <taxon>Eukaryota</taxon>
        <taxon>Metazoa</taxon>
        <taxon>Chordata</taxon>
        <taxon>Craniata</taxon>
        <taxon>Vertebrata</taxon>
        <taxon>Euteleostomi</taxon>
        <taxon>Archelosauria</taxon>
        <taxon>Archosauria</taxon>
        <taxon>Dinosauria</taxon>
        <taxon>Saurischia</taxon>
        <taxon>Theropoda</taxon>
        <taxon>Coelurosauria</taxon>
        <taxon>Aves</taxon>
        <taxon>Neognathae</taxon>
        <taxon>Neoaves</taxon>
        <taxon>Otidimorphae</taxon>
        <taxon>Cuculiformes</taxon>
        <taxon>Cuculidae</taxon>
        <taxon>Cuculus</taxon>
    </lineage>
</organism>
<evidence type="ECO:0000313" key="3">
    <source>
        <dbReference type="Proteomes" id="UP000053760"/>
    </source>
</evidence>
<name>A0A091GZK6_CUCCA</name>
<dbReference type="AlphaFoldDB" id="A0A091GZK6"/>
<feature type="non-terminal residue" evidence="2">
    <location>
        <position position="227"/>
    </location>
</feature>
<dbReference type="Proteomes" id="UP000053760">
    <property type="component" value="Unassembled WGS sequence"/>
</dbReference>
<protein>
    <submittedName>
        <fullName evidence="2">RNA-binding protein MEX3B</fullName>
    </submittedName>
</protein>
<sequence length="227" mass="24880">MPSALVADMERNGSGGGGGGGGETLDDQRALQIALDQLSLLGLDNDETGSIYDSEPRKKSVNMTECVPVPSSEHVAEIVGRQGGGNQENNKNLSLPPAEKLKICRRKREENGVGAWVLLFFSPPPKNPPKVRNRALFLRKRNGVGKWNNGTGIKHPQWAMWLIRRDKEPVFEVTGMPENVDRAREEIEAHIAMRTGGIIELTDENDFHANGTDVGFELNGTGSLWSK</sequence>
<reference evidence="2 3" key="1">
    <citation type="submission" date="2014-04" db="EMBL/GenBank/DDBJ databases">
        <title>Genome evolution of avian class.</title>
        <authorList>
            <person name="Zhang G."/>
            <person name="Li C."/>
        </authorList>
    </citation>
    <scope>NUCLEOTIDE SEQUENCE [LARGE SCALE GENOMIC DNA]</scope>
    <source>
        <strain evidence="2">BGI_N303</strain>
    </source>
</reference>
<dbReference type="PANTHER" id="PTHR23285">
    <property type="entry name" value="RING FINGER AND KH DOMAIN CONTAINING PROTEIN 1"/>
    <property type="match status" value="1"/>
</dbReference>
<dbReference type="InterPro" id="IPR047227">
    <property type="entry name" value="MEX3"/>
</dbReference>
<dbReference type="GO" id="GO:0003723">
    <property type="term" value="F:RNA binding"/>
    <property type="evidence" value="ECO:0007669"/>
    <property type="project" value="InterPro"/>
</dbReference>
<feature type="compositionally biased region" description="Gly residues" evidence="1">
    <location>
        <begin position="13"/>
        <end position="23"/>
    </location>
</feature>
<keyword evidence="3" id="KW-1185">Reference proteome</keyword>
<proteinExistence type="predicted"/>
<feature type="region of interest" description="Disordered" evidence="1">
    <location>
        <begin position="1"/>
        <end position="25"/>
    </location>
</feature>
<dbReference type="EMBL" id="KL448047">
    <property type="protein sequence ID" value="KFO79532.1"/>
    <property type="molecule type" value="Genomic_DNA"/>
</dbReference>
<accession>A0A091GZK6</accession>
<evidence type="ECO:0000256" key="1">
    <source>
        <dbReference type="SAM" id="MobiDB-lite"/>
    </source>
</evidence>
<dbReference type="PANTHER" id="PTHR23285:SF5">
    <property type="entry name" value="RNA-BINDING PROTEIN MEX3B"/>
    <property type="match status" value="1"/>
</dbReference>
<evidence type="ECO:0000313" key="2">
    <source>
        <dbReference type="EMBL" id="KFO79532.1"/>
    </source>
</evidence>